<comment type="caution">
    <text evidence="2">The sequence shown here is derived from an EMBL/GenBank/DDBJ whole genome shotgun (WGS) entry which is preliminary data.</text>
</comment>
<accession>A0A645HNK0</accession>
<reference evidence="2" key="1">
    <citation type="submission" date="2019-08" db="EMBL/GenBank/DDBJ databases">
        <authorList>
            <person name="Kucharzyk K."/>
            <person name="Murdoch R.W."/>
            <person name="Higgins S."/>
            <person name="Loffler F."/>
        </authorList>
    </citation>
    <scope>NUCLEOTIDE SEQUENCE</scope>
</reference>
<feature type="region of interest" description="Disordered" evidence="1">
    <location>
        <begin position="1"/>
        <end position="45"/>
    </location>
</feature>
<gene>
    <name evidence="2" type="ORF">SDC9_187353</name>
</gene>
<evidence type="ECO:0000256" key="1">
    <source>
        <dbReference type="SAM" id="MobiDB-lite"/>
    </source>
</evidence>
<organism evidence="2">
    <name type="scientific">bioreactor metagenome</name>
    <dbReference type="NCBI Taxonomy" id="1076179"/>
    <lineage>
        <taxon>unclassified sequences</taxon>
        <taxon>metagenomes</taxon>
        <taxon>ecological metagenomes</taxon>
    </lineage>
</organism>
<proteinExistence type="predicted"/>
<sequence length="160" mass="17803">MQFQALRRGMGQQQQTRNGGLSHERIDRMPHRHTRRSVSNTRQPLRTQRMVIGQLAQHSSGDVGRVGQCVGQRVIAHLLQKHRPIHIAHTQAAKGLGDGQTHQALLGNLLPQFRTATRFGFPDIAQQFGGGLRHEKAADRVAKGDLVFGEGEIHGCSPWF</sequence>
<dbReference type="AlphaFoldDB" id="A0A645HNK0"/>
<name>A0A645HNK0_9ZZZZ</name>
<evidence type="ECO:0000313" key="2">
    <source>
        <dbReference type="EMBL" id="MPN39819.1"/>
    </source>
</evidence>
<dbReference type="EMBL" id="VSSQ01095876">
    <property type="protein sequence ID" value="MPN39819.1"/>
    <property type="molecule type" value="Genomic_DNA"/>
</dbReference>
<protein>
    <submittedName>
        <fullName evidence="2">Uncharacterized protein</fullName>
    </submittedName>
</protein>